<evidence type="ECO:0000313" key="1">
    <source>
        <dbReference type="EMBL" id="KAK9695964.1"/>
    </source>
</evidence>
<keyword evidence="2" id="KW-1185">Reference proteome</keyword>
<evidence type="ECO:0000313" key="2">
    <source>
        <dbReference type="Proteomes" id="UP001458880"/>
    </source>
</evidence>
<name>A0AAW1IZR4_POPJA</name>
<proteinExistence type="predicted"/>
<reference evidence="1 2" key="1">
    <citation type="journal article" date="2024" name="BMC Genomics">
        <title>De novo assembly and annotation of Popillia japonica's genome with initial clues to its potential as an invasive pest.</title>
        <authorList>
            <person name="Cucini C."/>
            <person name="Boschi S."/>
            <person name="Funari R."/>
            <person name="Cardaioli E."/>
            <person name="Iannotti N."/>
            <person name="Marturano G."/>
            <person name="Paoli F."/>
            <person name="Bruttini M."/>
            <person name="Carapelli A."/>
            <person name="Frati F."/>
            <person name="Nardi F."/>
        </authorList>
    </citation>
    <scope>NUCLEOTIDE SEQUENCE [LARGE SCALE GENOMIC DNA]</scope>
    <source>
        <strain evidence="1">DMR45628</strain>
    </source>
</reference>
<dbReference type="AlphaFoldDB" id="A0AAW1IZR4"/>
<comment type="caution">
    <text evidence="1">The sequence shown here is derived from an EMBL/GenBank/DDBJ whole genome shotgun (WGS) entry which is preliminary data.</text>
</comment>
<dbReference type="Proteomes" id="UP001458880">
    <property type="component" value="Unassembled WGS sequence"/>
</dbReference>
<accession>A0AAW1IZR4</accession>
<dbReference type="EMBL" id="JASPKY010000465">
    <property type="protein sequence ID" value="KAK9695964.1"/>
    <property type="molecule type" value="Genomic_DNA"/>
</dbReference>
<organism evidence="1 2">
    <name type="scientific">Popillia japonica</name>
    <name type="common">Japanese beetle</name>
    <dbReference type="NCBI Taxonomy" id="7064"/>
    <lineage>
        <taxon>Eukaryota</taxon>
        <taxon>Metazoa</taxon>
        <taxon>Ecdysozoa</taxon>
        <taxon>Arthropoda</taxon>
        <taxon>Hexapoda</taxon>
        <taxon>Insecta</taxon>
        <taxon>Pterygota</taxon>
        <taxon>Neoptera</taxon>
        <taxon>Endopterygota</taxon>
        <taxon>Coleoptera</taxon>
        <taxon>Polyphaga</taxon>
        <taxon>Scarabaeiformia</taxon>
        <taxon>Scarabaeidae</taxon>
        <taxon>Rutelinae</taxon>
        <taxon>Popillia</taxon>
    </lineage>
</organism>
<sequence length="122" mass="13642">MLKDKLCNKPVVKILNYEHQMEFHVDGSQDDFGGVYSKNIYVEDGQLHPAPQFIIGVRKPTTPKENTLTTNWNEGVYELDDPGAEVTFICRISLVMLQDSGLFESNPPNPKLTGSSTITISK</sequence>
<protein>
    <submittedName>
        <fullName evidence="1">Uncharacterized protein</fullName>
    </submittedName>
</protein>
<gene>
    <name evidence="1" type="ORF">QE152_g32213</name>
</gene>